<feature type="domain" description="Cadherin" evidence="13">
    <location>
        <begin position="614"/>
        <end position="719"/>
    </location>
</feature>
<comment type="subcellular location">
    <subcellularLocation>
        <location evidence="1">Membrane</location>
    </subcellularLocation>
</comment>
<dbReference type="InterPro" id="IPR002126">
    <property type="entry name" value="Cadherin-like_dom"/>
</dbReference>
<feature type="domain" description="Cadherin" evidence="13">
    <location>
        <begin position="1138"/>
        <end position="1244"/>
    </location>
</feature>
<evidence type="ECO:0000256" key="7">
    <source>
        <dbReference type="ARBA" id="ARBA00023136"/>
    </source>
</evidence>
<evidence type="ECO:0000256" key="4">
    <source>
        <dbReference type="ARBA" id="ARBA00022837"/>
    </source>
</evidence>
<dbReference type="SUPFAM" id="SSF81321">
    <property type="entry name" value="Family A G protein-coupled receptor-like"/>
    <property type="match status" value="1"/>
</dbReference>
<feature type="domain" description="Cadherin" evidence="13">
    <location>
        <begin position="3139"/>
        <end position="3250"/>
    </location>
</feature>
<evidence type="ECO:0000256" key="1">
    <source>
        <dbReference type="ARBA" id="ARBA00004370"/>
    </source>
</evidence>
<feature type="region of interest" description="Disordered" evidence="10">
    <location>
        <begin position="3513"/>
        <end position="3533"/>
    </location>
</feature>
<keyword evidence="4 8" id="KW-0106">Calcium</keyword>
<feature type="domain" description="Cadherin" evidence="13">
    <location>
        <begin position="1035"/>
        <end position="1138"/>
    </location>
</feature>
<feature type="domain" description="Cadherin" evidence="13">
    <location>
        <begin position="212"/>
        <end position="293"/>
    </location>
</feature>
<feature type="domain" description="Cadherin" evidence="13">
    <location>
        <begin position="403"/>
        <end position="511"/>
    </location>
</feature>
<feature type="domain" description="Cadherin" evidence="13">
    <location>
        <begin position="2941"/>
        <end position="3138"/>
    </location>
</feature>
<evidence type="ECO:0000256" key="2">
    <source>
        <dbReference type="ARBA" id="ARBA00022692"/>
    </source>
</evidence>
<dbReference type="InterPro" id="IPR017452">
    <property type="entry name" value="GPCR_Rhodpsn_7TM"/>
</dbReference>
<feature type="domain" description="Cadherin" evidence="13">
    <location>
        <begin position="1778"/>
        <end position="1884"/>
    </location>
</feature>
<feature type="domain" description="Cadherin" evidence="13">
    <location>
        <begin position="1245"/>
        <end position="1348"/>
    </location>
</feature>
<keyword evidence="3" id="KW-0677">Repeat</keyword>
<feature type="domain" description="Cadherin" evidence="13">
    <location>
        <begin position="1348"/>
        <end position="1454"/>
    </location>
</feature>
<keyword evidence="9" id="KW-0675">Receptor</keyword>
<dbReference type="PROSITE" id="PS00232">
    <property type="entry name" value="CADHERIN_1"/>
    <property type="match status" value="8"/>
</dbReference>
<evidence type="ECO:0000256" key="3">
    <source>
        <dbReference type="ARBA" id="ARBA00022737"/>
    </source>
</evidence>
<comment type="similarity">
    <text evidence="9">Belongs to the G-protein coupled receptor 1 family.</text>
</comment>
<dbReference type="SMART" id="SM00112">
    <property type="entry name" value="CA"/>
    <property type="match status" value="29"/>
</dbReference>
<feature type="domain" description="Cadherin" evidence="13">
    <location>
        <begin position="1563"/>
        <end position="1669"/>
    </location>
</feature>
<feature type="domain" description="Cadherin" evidence="13">
    <location>
        <begin position="2836"/>
        <end position="2940"/>
    </location>
</feature>
<evidence type="ECO:0000259" key="13">
    <source>
        <dbReference type="PROSITE" id="PS50268"/>
    </source>
</evidence>
<keyword evidence="9" id="KW-0807">Transducer</keyword>
<feature type="domain" description="Cadherin" evidence="13">
    <location>
        <begin position="2098"/>
        <end position="2202"/>
    </location>
</feature>
<dbReference type="PROSITE" id="PS50268">
    <property type="entry name" value="CADHERIN_2"/>
    <property type="match status" value="28"/>
</dbReference>
<accession>A0ABM0LXF4</accession>
<feature type="domain" description="G-protein coupled receptors family 1 profile" evidence="12">
    <location>
        <begin position="43"/>
        <end position="177"/>
    </location>
</feature>
<feature type="region of interest" description="Disordered" evidence="10">
    <location>
        <begin position="3745"/>
        <end position="3767"/>
    </location>
</feature>
<feature type="domain" description="Cadherin" evidence="13">
    <location>
        <begin position="2423"/>
        <end position="2521"/>
    </location>
</feature>
<feature type="domain" description="Cadherin" evidence="13">
    <location>
        <begin position="2202"/>
        <end position="2309"/>
    </location>
</feature>
<feature type="transmembrane region" description="Helical" evidence="11">
    <location>
        <begin position="30"/>
        <end position="52"/>
    </location>
</feature>
<dbReference type="GeneID" id="100367103"/>
<dbReference type="PROSITE" id="PS00237">
    <property type="entry name" value="G_PROTEIN_RECEP_F1_1"/>
    <property type="match status" value="1"/>
</dbReference>
<feature type="domain" description="Cadherin" evidence="13">
    <location>
        <begin position="928"/>
        <end position="1034"/>
    </location>
</feature>
<keyword evidence="7 11" id="KW-0472">Membrane</keyword>
<organism evidence="14 15">
    <name type="scientific">Saccoglossus kowalevskii</name>
    <name type="common">Acorn worm</name>
    <dbReference type="NCBI Taxonomy" id="10224"/>
    <lineage>
        <taxon>Eukaryota</taxon>
        <taxon>Metazoa</taxon>
        <taxon>Hemichordata</taxon>
        <taxon>Enteropneusta</taxon>
        <taxon>Harrimaniidae</taxon>
        <taxon>Saccoglossus</taxon>
    </lineage>
</organism>
<proteinExistence type="inferred from homology"/>
<dbReference type="Pfam" id="PF00028">
    <property type="entry name" value="Cadherin"/>
    <property type="match status" value="25"/>
</dbReference>
<dbReference type="Pfam" id="PF00001">
    <property type="entry name" value="7tm_1"/>
    <property type="match status" value="1"/>
</dbReference>
<evidence type="ECO:0000256" key="11">
    <source>
        <dbReference type="SAM" id="Phobius"/>
    </source>
</evidence>
<dbReference type="Gene3D" id="2.60.40.60">
    <property type="entry name" value="Cadherins"/>
    <property type="match status" value="29"/>
</dbReference>
<dbReference type="PROSITE" id="PS50262">
    <property type="entry name" value="G_PROTEIN_RECEP_F1_2"/>
    <property type="match status" value="1"/>
</dbReference>
<feature type="domain" description="Cadherin" evidence="13">
    <location>
        <begin position="1886"/>
        <end position="1991"/>
    </location>
</feature>
<sequence length="4050" mass="442659">MENDSSLLTGKGNVSITEYNSVDAALAGQLTAMILVDLMSIIGNVSVMAVIYRSPQLRSLPHLFVLNLCIVDLIAALIILPVSIITAGMQEWIFGEDFCHANGFLNAFCTFASISSLSAISVDRYYSIVKPMEYAAKATLAKVLFVIAYIWVQSAAFSMAPLIGWNEYEFNPHRSHCSFTWTQPGENTPPFCVPDWYTFGPVIDGTVGPSHIGNVSCSDHDSDNVYYSVISGDTEGAFNVSEFGSIELKAGYVIDFEASTSYELLLEVTDLINSTTVTVYITVTSRNEYAPVFNNTIPYSAEIYENASVGGVFLTVSASDGDHPDTGDGRIRYAVTGGDPDGQFRVGLYSGGISPRLALDRETTSSYTIEITATDEGAIPRLFDVTNVSITVLDVNDNTPYCDHDVITVSVDENLPILTNVTSLRCDDDDDGPNSDLVYSILKGNTVKFRIDIYGVVLINSLIDYETDAHAWSLTINVADQGDIPLSTTVDITVILNPVNEWPVVFPGPTYGNFTFSVYEDANPGFCIGDVHAVDNDIDAAHTIQYTWLSGNEDDLFLIGHDGMLYVIKQLDREAMPAEIQLRFQAHDNSLYPPVIGNIMIEIIDVNDNAPFFNQTAIFVNLKENVTVEVEVAILIATDLDVTSPNSDVNYNITDGNEDKTFHIDAASGNLTSVRSSDYETMKSRILRVIAEDMGVPPLTSSITVYVDIIPVNEFPPVITSGYAYDVSRDANIGHILGKVLSKDEDSGRDGEVRFHIQSAITLPIIVDHVTGELILISTLDREINTSFEFVVIVTDNPENPNDILSATQTIVVNINDANQHAPEFNHSTMVVHVKENITIGEHVITLEATDLDMTSPNNNIHYNITAGNEDGVFIIDGTTGDVTVAMSLNSMGYILPVIALDGGIPSLTSSITIYVDIIPVNQFKPVITSDVHYNVSRDANIGHILGQVFSKDEDNGRDGEARFRIVSERSLPIIIDHVTGELILISELDREMNASFEFVVIVTDNPENPNDILSATQTIVVNINDANQHAPHFPSSTMIVHVKENITVGENLITLKATDLDMTSPNKDIYYNITAGNEDGRFIIDDTSGDVTVATTLDSTKSYILRVSAVDGGIPSLTSSITIYVDIISVNQFKPVITSGFIYNVSRDADIGYILGKVLSTDEDDGRDGEVGFNIDPERALPFVIDHVTGEIMLISKLEREANASFEFVVIVTDNPDDSNDILSATQTIVVNINDVNQHTPYFSSSTMVVHVKENITIGEHVITLEATDLDMTSPNNDIHYNITAGNEDGRFIIDDTSGDVTVAATLDATKSYALRINAVDGGIPPLTSSITIYVDIKPVNQFKPVITSGFIYNVSRDAPVGQTVGKILSQDGDDGRYGEVRFSIYSEKTLPIVIDHVTGELILVSTLDREVDMLFEFVVTVTDNPDDPNDILSSTQTIVVYINDANQHAPELPYSTIVVHVYENATVGEHIVSLNATDLDITSSNNDIYFTITDGDEYGQFTVDPASGVLSVAGFLDCETMTPMTSYILTVGVEDGGTPSLTSFVTIYVDIIPMNEFPPVITSGVHYNVSRDADIGYILGTVFSNDQDFGRDGVVRFSIKSEETSPIVVDHATGELILISTLDQYLNESLELIVTVTDNPENPTNMLSATQTIVVTIKDINQYAPEFETSTVIVHVQENITAGEPIITLIATDYDVTSPNNDIRYKITAGEGSDRFNINAATGEITLIGSLDYELPSFMTPYTILVTAEDGGTPSLTSSIGVYVKVIHVNEFTPVITSGSSYNVSEHALIGHVFGKVLSTDQDAGRDGEVNFNIQSEHALPIAIDYASGNLFLISTLDREINSSYEFVIIVADNAENPGDVLSTSHTITVSILDVNDNVPVFDQLYPLSVSLNELTTPDEIPFHVFSASDPDEGVNSLLTYAIESGNENGVFSINTVTGELTLVGVLDYETTPKYELWIIVHDNGNPSLTSSTTIHVNVAPANEHAPVLTSPSTYWLSEDAVIGTIFGQLLATDEDVGEDGNIKFSIESDDNLPISVNQVTGELFLTGILDREGNASYEVVAVATDTPQDSSKALSGSQILRVNIDDVNDNHPLFDEASFVASLSETTTTGLPVLNLLATDPDDGSNAELLFAITAGNDDSVFEIDRISGEISLILAMDYESVKSYTLNVTISDQGTPALTSSSKVSIEVTPENEFAPIITSDVFYEIREDAAIGHFIGHVLAVDDDHGQDGHFLFNIESATVTAPIAIDHKTGELFLVSKLDRETTSSYELIVVVTDTPRNPEDARSTSVTITITVNDANDNTPKFDVVAIVVSLPEMTLPGLVLTTLMASDPDEGKNAEMTFNITAGNEDGVFDLDSTTGHLTLQGQVNYESNIKSYILSVDVTDQGIPSLKSVGVVYVEVVPQNEHAPVIVSRSHYNIPEDAPKGSVICQIVATDDDDGMDGDVRFIIQSPSYIPFSIDHVTGEVFLVSDIDRETLDYYEFVVMVTDRSGNPVDILSVSQTITVAVDDVNDNQPRFDLTKMRVSVSENAFIGENLEIFSIYASDQDIGSNAEFTFHITGGNDEAIFGMNTTTGDVSLVRALDYETTKLHLLELTVRDSGLLSSTATLQVLVGHENEHAPTITGAMPYLDVSMPEDTEPGNVVLTVEGDDQDDSIDGKFVFSLDPGTPFIIDRLSGEVILVKELDREAITSHELKITITDLSTSNVLSSSATSTITVVDVNDNPPNCTVDISMQPVYENLNVGGVVAKLSCNDGDTGVGGIEYKLVAGEGSNHFSIDPQSGAIKVAVALDYEVETYYSLYIEAADHDIVSFTTSLNIPVTVIDVNDNWPLFILDTNTLSVMENVVPGTKIAKVAAYDVDSAPNADIYYNIFSGDDEGQFEIDSLSGIVSVTATLDRETIEQYVFVIHAADSGFPELTGSSTITLNVLDINDEPPLYTENVYNNNVDSDVDIGTTIMTVTANDPDLGPGGEILYNITYGDDFNLYDIDPVTGDVLTTHSLIDAAGVYALVVTASDKGDPSIETDVTVVIEVMETIAPLTIHDFIFAIAEDAAIGSEVGTVVGNRENLYVILASNVDGYFNIDETTGVIRTSDMLDRETIADYTLVVHAESEDGMYFSTADVRIVVLDTNDNTPVFANTSYSVDIIENLACGTSVLQVTASDKDSLLNRAIIYSIDQAHTTANEHFNIDSRAGIITVKVPPDYELTNEISFNVIATDSGLEPRSSSVSVAIVILDEDFDGLCYDPPIYSIDLRHDRIGGLVEVLNNSDFGFAGSRNYTYAPVEDTNVFTVHPFGEITLNAPSSNALVSGSKTVFRVVARVLQVNGRILTSPLATVRVDVYQAEDHLVDFELDLTDAEFQHYSKDFVSQLSTIFPECRVTIHSTQENSPTLPGTLRRLLQYRAETTIVTVYVVTNPISDFLDGIEFDKRFMDIDELLTTLQKQVNGTPADILMTDNFAHFHILSVTRSLVKTPWIRTMLGILFTTLSSFGALCLLVLTLLLCCCRKNMENDKVASSPPVSRQVTPRGGSRASSPVRFVYTLRDPWRTPDGREDRRIASLTHKSLLEDDDTESPETYRRKRGTLFETAWRYGFRIRRHGEVAKRSVGGASSEEKAEIHGKEKKMNFNDEISLNSDPVNFVRFAEPLNINNQMYDGIGQEQGSYRFFSYNSTTGSKLMLTDLTFNERERLLRLFTQTVVYDGKNGSESDSETIISQVEERQTSMEEFQELNMSTTRRAVLTYSSKRKVANNENNSTAENQSDGLARDVGNTQGTFRMIETEVQSDIIVERDDAEARLADINMPHQCDNSVFSRIPETSPNSKDKYDGFQSIVVDKSFDKGKVKRATLLKSTKRKHGNRVCRCNPLDQTNMFEHSSESLSKKGKCISQELPRIVVSGPEASRGHQKSSEVDVCSNASTETESRTRSTTSLGDQLLDSLESNLSATVPRRITATNDIPCIDDTEKEKWLVENSLPPIFARDRSTDTLHQIDHTPVDNTFKGHETRHMQWERSTLVEPFDTTLPPVKNACNLDGVQMRPANIPPSGSVYWAMPR</sequence>
<name>A0ABM0LXF4_SACKO</name>
<keyword evidence="5" id="KW-0130">Cell adhesion</keyword>
<dbReference type="Gene3D" id="1.20.1070.10">
    <property type="entry name" value="Rhodopsin 7-helix transmembrane proteins"/>
    <property type="match status" value="1"/>
</dbReference>
<feature type="transmembrane region" description="Helical" evidence="11">
    <location>
        <begin position="64"/>
        <end position="84"/>
    </location>
</feature>
<feature type="domain" description="Cadherin" evidence="13">
    <location>
        <begin position="2522"/>
        <end position="2626"/>
    </location>
</feature>
<keyword evidence="9" id="KW-0297">G-protein coupled receptor</keyword>
<feature type="domain" description="Cadherin" evidence="13">
    <location>
        <begin position="2310"/>
        <end position="2415"/>
    </location>
</feature>
<dbReference type="RefSeq" id="XP_006812445.1">
    <property type="nucleotide sequence ID" value="XM_006812382.1"/>
</dbReference>
<dbReference type="InterPro" id="IPR020894">
    <property type="entry name" value="Cadherin_CS"/>
</dbReference>
<dbReference type="SUPFAM" id="SSF49313">
    <property type="entry name" value="Cadherin-like"/>
    <property type="match status" value="29"/>
</dbReference>
<keyword evidence="6 11" id="KW-1133">Transmembrane helix</keyword>
<gene>
    <name evidence="15" type="primary">LOC100367103</name>
</gene>
<keyword evidence="2 9" id="KW-0812">Transmembrane</keyword>
<evidence type="ECO:0000256" key="6">
    <source>
        <dbReference type="ARBA" id="ARBA00022989"/>
    </source>
</evidence>
<feature type="domain" description="Cadherin" evidence="13">
    <location>
        <begin position="1670"/>
        <end position="1778"/>
    </location>
</feature>
<dbReference type="InterPro" id="IPR015919">
    <property type="entry name" value="Cadherin-like_sf"/>
</dbReference>
<dbReference type="CDD" id="cd11304">
    <property type="entry name" value="Cadherin_repeat"/>
    <property type="match status" value="29"/>
</dbReference>
<feature type="domain" description="Cadherin" evidence="13">
    <location>
        <begin position="1991"/>
        <end position="2097"/>
    </location>
</feature>
<feature type="transmembrane region" description="Helical" evidence="11">
    <location>
        <begin position="143"/>
        <end position="165"/>
    </location>
</feature>
<evidence type="ECO:0000259" key="12">
    <source>
        <dbReference type="PROSITE" id="PS50262"/>
    </source>
</evidence>
<dbReference type="InterPro" id="IPR050971">
    <property type="entry name" value="Cadherin-domain_protein"/>
</dbReference>
<dbReference type="Proteomes" id="UP000694865">
    <property type="component" value="Unplaced"/>
</dbReference>
<feature type="compositionally biased region" description="Polar residues" evidence="10">
    <location>
        <begin position="3749"/>
        <end position="3761"/>
    </location>
</feature>
<dbReference type="PANTHER" id="PTHR24025">
    <property type="entry name" value="DESMOGLEIN FAMILY MEMBER"/>
    <property type="match status" value="1"/>
</dbReference>
<evidence type="ECO:0000313" key="15">
    <source>
        <dbReference type="RefSeq" id="XP_006812445.1"/>
    </source>
</evidence>
<evidence type="ECO:0000313" key="14">
    <source>
        <dbReference type="Proteomes" id="UP000694865"/>
    </source>
</evidence>
<feature type="domain" description="Cadherin" evidence="13">
    <location>
        <begin position="826"/>
        <end position="928"/>
    </location>
</feature>
<dbReference type="CDD" id="cd00637">
    <property type="entry name" value="7tm_classA_rhodopsin-like"/>
    <property type="match status" value="1"/>
</dbReference>
<protein>
    <submittedName>
        <fullName evidence="15">Protocadherin Fat 4-like</fullName>
    </submittedName>
</protein>
<dbReference type="InterPro" id="IPR000276">
    <property type="entry name" value="GPCR_Rhodpsn"/>
</dbReference>
<reference evidence="15" key="1">
    <citation type="submission" date="2025-08" db="UniProtKB">
        <authorList>
            <consortium name="RefSeq"/>
        </authorList>
    </citation>
    <scope>IDENTIFICATION</scope>
    <source>
        <tissue evidence="15">Testes</tissue>
    </source>
</reference>
<feature type="domain" description="Cadherin" evidence="13">
    <location>
        <begin position="295"/>
        <end position="402"/>
    </location>
</feature>
<feature type="domain" description="Cadherin" evidence="13">
    <location>
        <begin position="2740"/>
        <end position="2835"/>
    </location>
</feature>
<evidence type="ECO:0000256" key="5">
    <source>
        <dbReference type="ARBA" id="ARBA00022889"/>
    </source>
</evidence>
<feature type="transmembrane region" description="Helical" evidence="11">
    <location>
        <begin position="104"/>
        <end position="122"/>
    </location>
</feature>
<feature type="domain" description="Cadherin" evidence="13">
    <location>
        <begin position="1455"/>
        <end position="1563"/>
    </location>
</feature>
<keyword evidence="14" id="KW-1185">Reference proteome</keyword>
<feature type="region of interest" description="Disordered" evidence="10">
    <location>
        <begin position="3896"/>
        <end position="3929"/>
    </location>
</feature>
<evidence type="ECO:0000256" key="10">
    <source>
        <dbReference type="SAM" id="MobiDB-lite"/>
    </source>
</evidence>
<dbReference type="PANTHER" id="PTHR24025:SF23">
    <property type="entry name" value="NEURAL-CADHERIN"/>
    <property type="match status" value="1"/>
</dbReference>
<evidence type="ECO:0000256" key="8">
    <source>
        <dbReference type="PROSITE-ProRule" id="PRU00043"/>
    </source>
</evidence>
<dbReference type="PRINTS" id="PR00237">
    <property type="entry name" value="GPCRRHODOPSN"/>
</dbReference>
<feature type="domain" description="Cadherin" evidence="13">
    <location>
        <begin position="719"/>
        <end position="825"/>
    </location>
</feature>
<dbReference type="PRINTS" id="PR00205">
    <property type="entry name" value="CADHERIN"/>
</dbReference>
<feature type="domain" description="Cadherin" evidence="13">
    <location>
        <begin position="510"/>
        <end position="613"/>
    </location>
</feature>
<feature type="domain" description="Cadherin" evidence="13">
    <location>
        <begin position="2629"/>
        <end position="2731"/>
    </location>
</feature>
<evidence type="ECO:0000256" key="9">
    <source>
        <dbReference type="RuleBase" id="RU000688"/>
    </source>
</evidence>